<reference evidence="1" key="1">
    <citation type="submission" date="2020-08" db="EMBL/GenBank/DDBJ databases">
        <title>Multicomponent nature underlies the extraordinary mechanical properties of spider dragline silk.</title>
        <authorList>
            <person name="Kono N."/>
            <person name="Nakamura H."/>
            <person name="Mori M."/>
            <person name="Yoshida Y."/>
            <person name="Ohtoshi R."/>
            <person name="Malay A.D."/>
            <person name="Moran D.A.P."/>
            <person name="Tomita M."/>
            <person name="Numata K."/>
            <person name="Arakawa K."/>
        </authorList>
    </citation>
    <scope>NUCLEOTIDE SEQUENCE</scope>
</reference>
<protein>
    <submittedName>
        <fullName evidence="1">Uncharacterized protein</fullName>
    </submittedName>
</protein>
<name>A0A8X6PKE1_NEPPI</name>
<gene>
    <name evidence="1" type="ORF">NPIL_73041</name>
</gene>
<comment type="caution">
    <text evidence="1">The sequence shown here is derived from an EMBL/GenBank/DDBJ whole genome shotgun (WGS) entry which is preliminary data.</text>
</comment>
<dbReference type="EMBL" id="BMAW01117556">
    <property type="protein sequence ID" value="GFT75767.1"/>
    <property type="molecule type" value="Genomic_DNA"/>
</dbReference>
<proteinExistence type="predicted"/>
<accession>A0A8X6PKE1</accession>
<keyword evidence="2" id="KW-1185">Reference proteome</keyword>
<sequence length="98" mass="10983">MIQLGVKRSCLRKGRLSLGASCTRADDFAPPLPSHRSPSFPINHVTTNLPLLFPFFWGKRREQRNRWDAWKFLSGGKVEEREDGVGKNVISSNCGVGV</sequence>
<evidence type="ECO:0000313" key="1">
    <source>
        <dbReference type="EMBL" id="GFT75767.1"/>
    </source>
</evidence>
<dbReference type="AlphaFoldDB" id="A0A8X6PKE1"/>
<dbReference type="Proteomes" id="UP000887013">
    <property type="component" value="Unassembled WGS sequence"/>
</dbReference>
<organism evidence="1 2">
    <name type="scientific">Nephila pilipes</name>
    <name type="common">Giant wood spider</name>
    <name type="synonym">Nephila maculata</name>
    <dbReference type="NCBI Taxonomy" id="299642"/>
    <lineage>
        <taxon>Eukaryota</taxon>
        <taxon>Metazoa</taxon>
        <taxon>Ecdysozoa</taxon>
        <taxon>Arthropoda</taxon>
        <taxon>Chelicerata</taxon>
        <taxon>Arachnida</taxon>
        <taxon>Araneae</taxon>
        <taxon>Araneomorphae</taxon>
        <taxon>Entelegynae</taxon>
        <taxon>Araneoidea</taxon>
        <taxon>Nephilidae</taxon>
        <taxon>Nephila</taxon>
    </lineage>
</organism>
<evidence type="ECO:0000313" key="2">
    <source>
        <dbReference type="Proteomes" id="UP000887013"/>
    </source>
</evidence>